<dbReference type="RefSeq" id="XP_022482784.1">
    <property type="nucleotide sequence ID" value="XM_022637352.1"/>
</dbReference>
<keyword evidence="2" id="KW-1185">Reference proteome</keyword>
<dbReference type="AlphaFoldDB" id="A0A1F5L293"/>
<dbReference type="GeneID" id="34582086"/>
<protein>
    <submittedName>
        <fullName evidence="1">Uncharacterized protein</fullName>
    </submittedName>
</protein>
<dbReference type="STRING" id="1835702.A0A1F5L293"/>
<dbReference type="Proteomes" id="UP000177622">
    <property type="component" value="Unassembled WGS sequence"/>
</dbReference>
<sequence length="60" mass="6608">MSKDEGIALRRGEFLTRPEARTIVAEFKVKTVLLGQFQAVDPTALGVEEEDDKGAEIMIS</sequence>
<reference evidence="1 2" key="1">
    <citation type="journal article" date="2016" name="Sci. Rep.">
        <title>Penicillium arizonense, a new, genome sequenced fungal species, reveals a high chemical diversity in secreted metabolites.</title>
        <authorList>
            <person name="Grijseels S."/>
            <person name="Nielsen J.C."/>
            <person name="Randelovic M."/>
            <person name="Nielsen J."/>
            <person name="Nielsen K.F."/>
            <person name="Workman M."/>
            <person name="Frisvad J.C."/>
        </authorList>
    </citation>
    <scope>NUCLEOTIDE SEQUENCE [LARGE SCALE GENOMIC DNA]</scope>
    <source>
        <strain evidence="1 2">CBS 141311</strain>
    </source>
</reference>
<dbReference type="EMBL" id="LXJU01000049">
    <property type="protein sequence ID" value="OGE47325.1"/>
    <property type="molecule type" value="Genomic_DNA"/>
</dbReference>
<comment type="caution">
    <text evidence="1">The sequence shown here is derived from an EMBL/GenBank/DDBJ whole genome shotgun (WGS) entry which is preliminary data.</text>
</comment>
<evidence type="ECO:0000313" key="1">
    <source>
        <dbReference type="EMBL" id="OGE47325.1"/>
    </source>
</evidence>
<organism evidence="1 2">
    <name type="scientific">Penicillium arizonense</name>
    <dbReference type="NCBI Taxonomy" id="1835702"/>
    <lineage>
        <taxon>Eukaryota</taxon>
        <taxon>Fungi</taxon>
        <taxon>Dikarya</taxon>
        <taxon>Ascomycota</taxon>
        <taxon>Pezizomycotina</taxon>
        <taxon>Eurotiomycetes</taxon>
        <taxon>Eurotiomycetidae</taxon>
        <taxon>Eurotiales</taxon>
        <taxon>Aspergillaceae</taxon>
        <taxon>Penicillium</taxon>
    </lineage>
</organism>
<gene>
    <name evidence="1" type="ORF">PENARI_c049G05484</name>
</gene>
<proteinExistence type="predicted"/>
<dbReference type="OrthoDB" id="4368687at2759"/>
<evidence type="ECO:0000313" key="2">
    <source>
        <dbReference type="Proteomes" id="UP000177622"/>
    </source>
</evidence>
<name>A0A1F5L293_PENAI</name>
<accession>A0A1F5L293</accession>